<dbReference type="GO" id="GO:0061024">
    <property type="term" value="P:membrane organization"/>
    <property type="evidence" value="ECO:0007669"/>
    <property type="project" value="TreeGrafter"/>
</dbReference>
<dbReference type="OMA" id="NVQYLIM"/>
<feature type="transmembrane region" description="Helical" evidence="6">
    <location>
        <begin position="161"/>
        <end position="186"/>
    </location>
</feature>
<dbReference type="GO" id="GO:0071786">
    <property type="term" value="P:endoplasmic reticulum tubular network organization"/>
    <property type="evidence" value="ECO:0007669"/>
    <property type="project" value="TreeGrafter"/>
</dbReference>
<evidence type="ECO:0000256" key="5">
    <source>
        <dbReference type="ARBA" id="ARBA00023136"/>
    </source>
</evidence>
<evidence type="ECO:0008006" key="9">
    <source>
        <dbReference type="Google" id="ProtNLM"/>
    </source>
</evidence>
<feature type="transmembrane region" description="Helical" evidence="6">
    <location>
        <begin position="6"/>
        <end position="25"/>
    </location>
</feature>
<organism evidence="7 8">
    <name type="scientific">Hypholoma sublateritium (strain FD-334 SS-4)</name>
    <dbReference type="NCBI Taxonomy" id="945553"/>
    <lineage>
        <taxon>Eukaryota</taxon>
        <taxon>Fungi</taxon>
        <taxon>Dikarya</taxon>
        <taxon>Basidiomycota</taxon>
        <taxon>Agaricomycotina</taxon>
        <taxon>Agaricomycetes</taxon>
        <taxon>Agaricomycetidae</taxon>
        <taxon>Agaricales</taxon>
        <taxon>Agaricineae</taxon>
        <taxon>Strophariaceae</taxon>
        <taxon>Hypholoma</taxon>
    </lineage>
</organism>
<dbReference type="EMBL" id="KN817529">
    <property type="protein sequence ID" value="KJA25975.1"/>
    <property type="molecule type" value="Genomic_DNA"/>
</dbReference>
<evidence type="ECO:0000256" key="4">
    <source>
        <dbReference type="ARBA" id="ARBA00022989"/>
    </source>
</evidence>
<dbReference type="InterPro" id="IPR005344">
    <property type="entry name" value="TMEM33/Pom33"/>
</dbReference>
<keyword evidence="8" id="KW-1185">Reference proteome</keyword>
<dbReference type="GO" id="GO:0016020">
    <property type="term" value="C:membrane"/>
    <property type="evidence" value="ECO:0007669"/>
    <property type="project" value="UniProtKB-SubCell"/>
</dbReference>
<evidence type="ECO:0000313" key="8">
    <source>
        <dbReference type="Proteomes" id="UP000054270"/>
    </source>
</evidence>
<dbReference type="Pfam" id="PF03661">
    <property type="entry name" value="TMEM33_Pom33"/>
    <property type="match status" value="1"/>
</dbReference>
<keyword evidence="3 6" id="KW-0812">Transmembrane</keyword>
<evidence type="ECO:0000256" key="6">
    <source>
        <dbReference type="SAM" id="Phobius"/>
    </source>
</evidence>
<dbReference type="PANTHER" id="PTHR12703:SF4">
    <property type="entry name" value="TRANSMEMBRANE PROTEIN 33"/>
    <property type="match status" value="1"/>
</dbReference>
<keyword evidence="5 6" id="KW-0472">Membrane</keyword>
<protein>
    <recommendedName>
        <fullName evidence="9">Endoplasmic reticulum protein</fullName>
    </recommendedName>
</protein>
<keyword evidence="4 6" id="KW-1133">Transmembrane helix</keyword>
<comment type="subcellular location">
    <subcellularLocation>
        <location evidence="1">Membrane</location>
        <topology evidence="1">Multi-pass membrane protein</topology>
    </subcellularLocation>
</comment>
<evidence type="ECO:0000313" key="7">
    <source>
        <dbReference type="EMBL" id="KJA25975.1"/>
    </source>
</evidence>
<gene>
    <name evidence="7" type="ORF">HYPSUDRAFT_199216</name>
</gene>
<evidence type="ECO:0000256" key="1">
    <source>
        <dbReference type="ARBA" id="ARBA00004141"/>
    </source>
</evidence>
<dbReference type="OrthoDB" id="5581259at2759"/>
<dbReference type="GO" id="GO:0005783">
    <property type="term" value="C:endoplasmic reticulum"/>
    <property type="evidence" value="ECO:0007669"/>
    <property type="project" value="TreeGrafter"/>
</dbReference>
<proteinExistence type="inferred from homology"/>
<evidence type="ECO:0000256" key="3">
    <source>
        <dbReference type="ARBA" id="ARBA00022692"/>
    </source>
</evidence>
<evidence type="ECO:0000256" key="2">
    <source>
        <dbReference type="ARBA" id="ARBA00007322"/>
    </source>
</evidence>
<feature type="transmembrane region" description="Helical" evidence="6">
    <location>
        <begin position="77"/>
        <end position="110"/>
    </location>
</feature>
<sequence length="254" mass="28007">MATPQHFVWAAGHLVLLAASLRYLLASLTFKTASSLWYKASYAGAIVSYAIVCHKSVGYPQPNIAWARRALLDENIQYLMLALFWFTSKPITLTLLPFMIFSLFHALTFLRTTVMTRYMPGPPATAGGPPQPHPLAKRLQAWVKANYDSAMRVVAYTELVIFLRVLLGAVAFQNSLLAPIAFAHFVRQRYFQSAFTREAIAGATRRAEALVHREGTPPVVVQVFEKGQLLVQRWAGVALVPNPPAAAAAGGARR</sequence>
<dbReference type="PANTHER" id="PTHR12703">
    <property type="entry name" value="TRANSMEMBRANE PROTEIN 33"/>
    <property type="match status" value="1"/>
</dbReference>
<comment type="similarity">
    <text evidence="2">Belongs to the PER33/POM33 family.</text>
</comment>
<accession>A0A0D2Q339</accession>
<dbReference type="STRING" id="945553.A0A0D2Q339"/>
<dbReference type="Proteomes" id="UP000054270">
    <property type="component" value="Unassembled WGS sequence"/>
</dbReference>
<name>A0A0D2Q339_HYPSF</name>
<dbReference type="InterPro" id="IPR051645">
    <property type="entry name" value="PER33/POM33_regulator"/>
</dbReference>
<reference evidence="8" key="1">
    <citation type="submission" date="2014-04" db="EMBL/GenBank/DDBJ databases">
        <title>Evolutionary Origins and Diversification of the Mycorrhizal Mutualists.</title>
        <authorList>
            <consortium name="DOE Joint Genome Institute"/>
            <consortium name="Mycorrhizal Genomics Consortium"/>
            <person name="Kohler A."/>
            <person name="Kuo A."/>
            <person name="Nagy L.G."/>
            <person name="Floudas D."/>
            <person name="Copeland A."/>
            <person name="Barry K.W."/>
            <person name="Cichocki N."/>
            <person name="Veneault-Fourrey C."/>
            <person name="LaButti K."/>
            <person name="Lindquist E.A."/>
            <person name="Lipzen A."/>
            <person name="Lundell T."/>
            <person name="Morin E."/>
            <person name="Murat C."/>
            <person name="Riley R."/>
            <person name="Ohm R."/>
            <person name="Sun H."/>
            <person name="Tunlid A."/>
            <person name="Henrissat B."/>
            <person name="Grigoriev I.V."/>
            <person name="Hibbett D.S."/>
            <person name="Martin F."/>
        </authorList>
    </citation>
    <scope>NUCLEOTIDE SEQUENCE [LARGE SCALE GENOMIC DNA]</scope>
    <source>
        <strain evidence="8">FD-334 SS-4</strain>
    </source>
</reference>
<dbReference type="AlphaFoldDB" id="A0A0D2Q339"/>